<keyword evidence="1" id="KW-0862">Zinc</keyword>
<keyword evidence="5" id="KW-1185">Reference proteome</keyword>
<feature type="domain" description="SWIM-type" evidence="3">
    <location>
        <begin position="169"/>
        <end position="249"/>
    </location>
</feature>
<proteinExistence type="predicted"/>
<dbReference type="GO" id="GO:0008270">
    <property type="term" value="F:zinc ion binding"/>
    <property type="evidence" value="ECO:0007669"/>
    <property type="project" value="UniProtKB-KW"/>
</dbReference>
<organism evidence="4 5">
    <name type="scientific">Fonsecaea multimorphosa CBS 102226</name>
    <dbReference type="NCBI Taxonomy" id="1442371"/>
    <lineage>
        <taxon>Eukaryota</taxon>
        <taxon>Fungi</taxon>
        <taxon>Dikarya</taxon>
        <taxon>Ascomycota</taxon>
        <taxon>Pezizomycotina</taxon>
        <taxon>Eurotiomycetes</taxon>
        <taxon>Chaetothyriomycetidae</taxon>
        <taxon>Chaetothyriales</taxon>
        <taxon>Herpotrichiellaceae</taxon>
        <taxon>Fonsecaea</taxon>
    </lineage>
</organism>
<evidence type="ECO:0000259" key="3">
    <source>
        <dbReference type="PROSITE" id="PS50966"/>
    </source>
</evidence>
<dbReference type="STRING" id="1442371.A0A0D2K007"/>
<evidence type="ECO:0000313" key="4">
    <source>
        <dbReference type="EMBL" id="KIX99132.1"/>
    </source>
</evidence>
<dbReference type="EMBL" id="KN848069">
    <property type="protein sequence ID" value="KIX99132.1"/>
    <property type="molecule type" value="Genomic_DNA"/>
</dbReference>
<dbReference type="VEuPathDB" id="FungiDB:Z520_04708"/>
<accession>A0A0D2K007</accession>
<dbReference type="PROSITE" id="PS50966">
    <property type="entry name" value="ZF_SWIM"/>
    <property type="match status" value="1"/>
</dbReference>
<evidence type="ECO:0000313" key="5">
    <source>
        <dbReference type="Proteomes" id="UP000053411"/>
    </source>
</evidence>
<keyword evidence="1" id="KW-0863">Zinc-finger</keyword>
<dbReference type="AlphaFoldDB" id="A0A0D2K007"/>
<name>A0A0D2K007_9EURO</name>
<dbReference type="GeneID" id="27710454"/>
<sequence>MTGTRSQTSVLNSIFRALSQFSDLSVSHPDKHQSSPPQDHPHHRHNGVQRLSVSTRERARPVFLTLHMLFPHELLPALDLLDRGLVTKLVVKHSISGADDQEAVLKLRTSFPGEDHSVLEYSEVDTRVRQDNNGWELFYVQSSSAMDKQISKPRFHPRGGNTSVAIPLYEVHLDSWNCTCAAFSVNMFQCSSLQHSQCSAEFENDVNVSPTGNSRGKIKDESEFGGTATIKFARVPSCKHLVAAFLAKSAPTLFTDSVKESTISREEAVAWGGGWGEHRGS</sequence>
<dbReference type="InterPro" id="IPR007527">
    <property type="entry name" value="Znf_SWIM"/>
</dbReference>
<gene>
    <name evidence="4" type="ORF">Z520_04708</name>
</gene>
<keyword evidence="1" id="KW-0479">Metal-binding</keyword>
<reference evidence="4 5" key="1">
    <citation type="submission" date="2015-01" db="EMBL/GenBank/DDBJ databases">
        <title>The Genome Sequence of Fonsecaea multimorphosa CBS 102226.</title>
        <authorList>
            <consortium name="The Broad Institute Genomics Platform"/>
            <person name="Cuomo C."/>
            <person name="de Hoog S."/>
            <person name="Gorbushina A."/>
            <person name="Stielow B."/>
            <person name="Teixiera M."/>
            <person name="Abouelleil A."/>
            <person name="Chapman S.B."/>
            <person name="Priest M."/>
            <person name="Young S.K."/>
            <person name="Wortman J."/>
            <person name="Nusbaum C."/>
            <person name="Birren B."/>
        </authorList>
    </citation>
    <scope>NUCLEOTIDE SEQUENCE [LARGE SCALE GENOMIC DNA]</scope>
    <source>
        <strain evidence="4 5">CBS 102226</strain>
    </source>
</reference>
<dbReference type="Proteomes" id="UP000053411">
    <property type="component" value="Unassembled WGS sequence"/>
</dbReference>
<evidence type="ECO:0000256" key="1">
    <source>
        <dbReference type="PROSITE-ProRule" id="PRU00325"/>
    </source>
</evidence>
<feature type="region of interest" description="Disordered" evidence="2">
    <location>
        <begin position="26"/>
        <end position="54"/>
    </location>
</feature>
<evidence type="ECO:0000256" key="2">
    <source>
        <dbReference type="SAM" id="MobiDB-lite"/>
    </source>
</evidence>
<dbReference type="RefSeq" id="XP_016633255.1">
    <property type="nucleotide sequence ID" value="XM_016775212.1"/>
</dbReference>
<protein>
    <recommendedName>
        <fullName evidence="3">SWIM-type domain-containing protein</fullName>
    </recommendedName>
</protein>
<dbReference type="OrthoDB" id="5413281at2759"/>